<dbReference type="InterPro" id="IPR036770">
    <property type="entry name" value="Ankyrin_rpt-contain_sf"/>
</dbReference>
<evidence type="ECO:0000256" key="5">
    <source>
        <dbReference type="SAM" id="MobiDB-lite"/>
    </source>
</evidence>
<comment type="similarity">
    <text evidence="3">Belongs to the NRARP family.</text>
</comment>
<dbReference type="SMART" id="SM00248">
    <property type="entry name" value="ANK"/>
    <property type="match status" value="3"/>
</dbReference>
<organism evidence="6 8">
    <name type="scientific">Hydra vulgaris</name>
    <name type="common">Hydra</name>
    <name type="synonym">Hydra attenuata</name>
    <dbReference type="NCBI Taxonomy" id="6087"/>
    <lineage>
        <taxon>Eukaryota</taxon>
        <taxon>Metazoa</taxon>
        <taxon>Cnidaria</taxon>
        <taxon>Hydrozoa</taxon>
        <taxon>Hydroidolina</taxon>
        <taxon>Anthoathecata</taxon>
        <taxon>Aplanulata</taxon>
        <taxon>Hydridae</taxon>
        <taxon>Hydra</taxon>
    </lineage>
</organism>
<feature type="repeat" description="ANK" evidence="4">
    <location>
        <begin position="47"/>
        <end position="79"/>
    </location>
</feature>
<feature type="compositionally biased region" description="Pro residues" evidence="5">
    <location>
        <begin position="359"/>
        <end position="368"/>
    </location>
</feature>
<dbReference type="InterPro" id="IPR051226">
    <property type="entry name" value="PP1_Regulatory_Subunit"/>
</dbReference>
<evidence type="ECO:0000313" key="8">
    <source>
        <dbReference type="RefSeq" id="XP_065675189.1"/>
    </source>
</evidence>
<proteinExistence type="inferred from homology"/>
<accession>A0ABM4DKX6</accession>
<keyword evidence="1" id="KW-0217">Developmental protein</keyword>
<keyword evidence="6" id="KW-1185">Reference proteome</keyword>
<dbReference type="RefSeq" id="XP_065675189.1">
    <property type="nucleotide sequence ID" value="XM_065819117.1"/>
</dbReference>
<dbReference type="RefSeq" id="XP_065675188.1">
    <property type="nucleotide sequence ID" value="XM_065819116.1"/>
</dbReference>
<feature type="region of interest" description="Disordered" evidence="5">
    <location>
        <begin position="354"/>
        <end position="379"/>
    </location>
</feature>
<dbReference type="InterPro" id="IPR002110">
    <property type="entry name" value="Ankyrin_rpt"/>
</dbReference>
<evidence type="ECO:0000256" key="3">
    <source>
        <dbReference type="ARBA" id="ARBA00038386"/>
    </source>
</evidence>
<dbReference type="Gene3D" id="1.25.40.20">
    <property type="entry name" value="Ankyrin repeat-containing domain"/>
    <property type="match status" value="1"/>
</dbReference>
<keyword evidence="4" id="KW-0040">ANK repeat</keyword>
<gene>
    <name evidence="7 8" type="primary">LOC136091495</name>
</gene>
<name>A0ABM4DKX6_HYDVU</name>
<dbReference type="PANTHER" id="PTHR24179">
    <property type="entry name" value="PROTEIN PHOSPHATASE 1 REGULATORY SUBUNIT 12"/>
    <property type="match status" value="1"/>
</dbReference>
<feature type="compositionally biased region" description="Low complexity" evidence="5">
    <location>
        <begin position="246"/>
        <end position="262"/>
    </location>
</feature>
<feature type="repeat" description="ANK" evidence="4">
    <location>
        <begin position="80"/>
        <end position="112"/>
    </location>
</feature>
<sequence>MFKFVMTKNSYELFYRAVTNNDISRTKLILDEALKDPRFNIDEINDDGLTALQSSCFAGNLDIVKMLVSKQANWKIQDREGNTLLHAAAMMGRVEVVKYLLSLGIKPVVKADNGLMPIDCTENISVIVVLLRAMLDQGYLYEMQDYMLDHPMLKRKIFQELEVVKCKENEKKEILKDLPYTSHTAKRNHTNSENARGNAENTQKMNRSINTFTSYSESPNISNLIEQMHDSRLQANLLESHLSRQNSLNSLSSKSSRSSHNSVGGILKNTDNNMDPHSFTQQYLESRFPPSKSVTFESDLITSKDLSKSRCFSTSCDNVNEFRETEEIVDESIYENVLRKPLALSPISESCLNKLVDNSPPPPLPPREPTNFEPPSSDIYSKRNKYFDEISQYHDRQFGSETDSGIDINETQGRLFALSLEDKFISRSSESLVDNIPKHRETFSQPIGLFYSRDKQTTIVKQQVSSDDNLPCGFFIRTHLKTNPKHMSWNGRSLQKELDELQPWYNSYVKDRHGYSTDTNFSTKYVNESNKNDFNNKHAKIDTKANNYNIKERVRAMSTGNINNSNDVFLYNTDHHPDVML</sequence>
<feature type="region of interest" description="Disordered" evidence="5">
    <location>
        <begin position="182"/>
        <end position="201"/>
    </location>
</feature>
<evidence type="ECO:0000256" key="4">
    <source>
        <dbReference type="PROSITE-ProRule" id="PRU00023"/>
    </source>
</evidence>
<protein>
    <submittedName>
        <fullName evidence="7 8">Uncharacterized protein LOC136091495</fullName>
    </submittedName>
</protein>
<evidence type="ECO:0000313" key="6">
    <source>
        <dbReference type="Proteomes" id="UP001652625"/>
    </source>
</evidence>
<dbReference type="GeneID" id="136091495"/>
<reference evidence="7 8" key="1">
    <citation type="submission" date="2025-05" db="UniProtKB">
        <authorList>
            <consortium name="RefSeq"/>
        </authorList>
    </citation>
    <scope>IDENTIFICATION</scope>
</reference>
<dbReference type="Proteomes" id="UP001652625">
    <property type="component" value="Chromosome 15"/>
</dbReference>
<feature type="compositionally biased region" description="Polar residues" evidence="5">
    <location>
        <begin position="191"/>
        <end position="201"/>
    </location>
</feature>
<evidence type="ECO:0000256" key="1">
    <source>
        <dbReference type="ARBA" id="ARBA00022473"/>
    </source>
</evidence>
<dbReference type="PROSITE" id="PS50297">
    <property type="entry name" value="ANK_REP_REGION"/>
    <property type="match status" value="1"/>
</dbReference>
<dbReference type="SUPFAM" id="SSF48403">
    <property type="entry name" value="Ankyrin repeat"/>
    <property type="match status" value="1"/>
</dbReference>
<dbReference type="PROSITE" id="PS50088">
    <property type="entry name" value="ANK_REPEAT"/>
    <property type="match status" value="2"/>
</dbReference>
<evidence type="ECO:0000313" key="7">
    <source>
        <dbReference type="RefSeq" id="XP_065675188.1"/>
    </source>
</evidence>
<dbReference type="PANTHER" id="PTHR24179:SF21">
    <property type="entry name" value="MYOSIN BINDING SUBUNIT, ISOFORM O"/>
    <property type="match status" value="1"/>
</dbReference>
<dbReference type="Pfam" id="PF12796">
    <property type="entry name" value="Ank_2"/>
    <property type="match status" value="1"/>
</dbReference>
<keyword evidence="2" id="KW-0677">Repeat</keyword>
<evidence type="ECO:0000256" key="2">
    <source>
        <dbReference type="ARBA" id="ARBA00022737"/>
    </source>
</evidence>
<feature type="region of interest" description="Disordered" evidence="5">
    <location>
        <begin position="246"/>
        <end position="274"/>
    </location>
</feature>